<evidence type="ECO:0000313" key="3">
    <source>
        <dbReference type="Proteomes" id="UP000645828"/>
    </source>
</evidence>
<feature type="compositionally biased region" description="Pro residues" evidence="1">
    <location>
        <begin position="179"/>
        <end position="204"/>
    </location>
</feature>
<gene>
    <name evidence="2" type="ORF">NYPRO_LOCUS10760</name>
</gene>
<feature type="compositionally biased region" description="Pro residues" evidence="1">
    <location>
        <begin position="75"/>
        <end position="85"/>
    </location>
</feature>
<comment type="caution">
    <text evidence="2">The sequence shown here is derived from an EMBL/GenBank/DDBJ whole genome shotgun (WGS) entry which is preliminary data.</text>
</comment>
<organism evidence="2 3">
    <name type="scientific">Nyctereutes procyonoides</name>
    <name type="common">Raccoon dog</name>
    <name type="synonym">Canis procyonoides</name>
    <dbReference type="NCBI Taxonomy" id="34880"/>
    <lineage>
        <taxon>Eukaryota</taxon>
        <taxon>Metazoa</taxon>
        <taxon>Chordata</taxon>
        <taxon>Craniata</taxon>
        <taxon>Vertebrata</taxon>
        <taxon>Euteleostomi</taxon>
        <taxon>Mammalia</taxon>
        <taxon>Eutheria</taxon>
        <taxon>Laurasiatheria</taxon>
        <taxon>Carnivora</taxon>
        <taxon>Caniformia</taxon>
        <taxon>Canidae</taxon>
        <taxon>Nyctereutes</taxon>
    </lineage>
</organism>
<sequence length="291" mass="30757">MSTLALTEGMVAAQQSSVRNGREKKMQKSTRKPLVMKRGQSCRRGHCERALFLTSGSRHDPRAPPAHSRSRAARLPPPPSLPPSLPRRDSPKGRPGRPRVPAHPLTPRPPPPRRPHPSPSTAELQRASLPEAEAGKGEAGGSPRRRAGAGAGARPGRGSRNSASQPRPRSGGASRPRAPRPPGPPDRAGSPEPPEPPRPPPPPAGRARRVSPPRLSRRTPARPRLPRAEQVSQRLGANLRGTQSLRTRSGEVPDTLNSASLTASPAGRACAAAVARRRLGGALSEASPLGF</sequence>
<evidence type="ECO:0000256" key="1">
    <source>
        <dbReference type="SAM" id="MobiDB-lite"/>
    </source>
</evidence>
<evidence type="ECO:0000313" key="2">
    <source>
        <dbReference type="EMBL" id="CAD7677962.1"/>
    </source>
</evidence>
<keyword evidence="3" id="KW-1185">Reference proteome</keyword>
<dbReference type="EMBL" id="CAJHUB010000680">
    <property type="protein sequence ID" value="CAD7677962.1"/>
    <property type="molecule type" value="Genomic_DNA"/>
</dbReference>
<protein>
    <submittedName>
        <fullName evidence="2">(raccoon dog) hypothetical protein</fullName>
    </submittedName>
</protein>
<proteinExistence type="predicted"/>
<feature type="compositionally biased region" description="Low complexity" evidence="1">
    <location>
        <begin position="156"/>
        <end position="176"/>
    </location>
</feature>
<reference evidence="2" key="1">
    <citation type="submission" date="2020-12" db="EMBL/GenBank/DDBJ databases">
        <authorList>
            <consortium name="Molecular Ecology Group"/>
        </authorList>
    </citation>
    <scope>NUCLEOTIDE SEQUENCE</scope>
    <source>
        <strain evidence="2">TBG_1078</strain>
    </source>
</reference>
<feature type="compositionally biased region" description="Basic residues" evidence="1">
    <location>
        <begin position="206"/>
        <end position="225"/>
    </location>
</feature>
<dbReference type="AlphaFoldDB" id="A0A811YUF7"/>
<accession>A0A811YUF7</accession>
<feature type="compositionally biased region" description="Basic residues" evidence="1">
    <location>
        <begin position="27"/>
        <end position="46"/>
    </location>
</feature>
<dbReference type="Proteomes" id="UP000645828">
    <property type="component" value="Unassembled WGS sequence"/>
</dbReference>
<feature type="compositionally biased region" description="Polar residues" evidence="1">
    <location>
        <begin position="230"/>
        <end position="247"/>
    </location>
</feature>
<name>A0A811YUF7_NYCPR</name>
<feature type="region of interest" description="Disordered" evidence="1">
    <location>
        <begin position="1"/>
        <end position="266"/>
    </location>
</feature>